<dbReference type="KEGG" id="erl:AOC36_00945"/>
<dbReference type="RefSeq" id="WP_067630130.1">
    <property type="nucleotide sequence ID" value="NZ_CP013213.1"/>
</dbReference>
<dbReference type="OrthoDB" id="9808061at2"/>
<gene>
    <name evidence="1" type="ORF">AOC36_00945</name>
</gene>
<evidence type="ECO:0008006" key="3">
    <source>
        <dbReference type="Google" id="ProtNLM"/>
    </source>
</evidence>
<dbReference type="Proteomes" id="UP000063781">
    <property type="component" value="Chromosome"/>
</dbReference>
<dbReference type="NCBIfam" id="NF047593">
    <property type="entry name" value="IS66_ISAeme5_TnpA"/>
    <property type="match status" value="1"/>
</dbReference>
<keyword evidence="2" id="KW-1185">Reference proteome</keyword>
<evidence type="ECO:0000313" key="1">
    <source>
        <dbReference type="EMBL" id="AMC92609.1"/>
    </source>
</evidence>
<dbReference type="STRING" id="1514105.AOC36_00945"/>
<name>A0A0X8GYL4_9FIRM</name>
<reference evidence="1 2" key="1">
    <citation type="submission" date="2015-10" db="EMBL/GenBank/DDBJ databases">
        <title>Erysipelothrix larvae sp. LV19 isolated from the larval gut of the rhinoceros beetle, Trypoxylus dichotomus.</title>
        <authorList>
            <person name="Lim S."/>
            <person name="Kim B.-C."/>
        </authorList>
    </citation>
    <scope>NUCLEOTIDE SEQUENCE [LARGE SCALE GENOMIC DNA]</scope>
    <source>
        <strain evidence="1 2">LV19</strain>
    </source>
</reference>
<accession>A0A0X8GYL4</accession>
<dbReference type="EMBL" id="CP013213">
    <property type="protein sequence ID" value="AMC92609.1"/>
    <property type="molecule type" value="Genomic_DNA"/>
</dbReference>
<evidence type="ECO:0000313" key="2">
    <source>
        <dbReference type="Proteomes" id="UP000063781"/>
    </source>
</evidence>
<organism evidence="1 2">
    <name type="scientific">Erysipelothrix larvae</name>
    <dbReference type="NCBI Taxonomy" id="1514105"/>
    <lineage>
        <taxon>Bacteria</taxon>
        <taxon>Bacillati</taxon>
        <taxon>Bacillota</taxon>
        <taxon>Erysipelotrichia</taxon>
        <taxon>Erysipelotrichales</taxon>
        <taxon>Erysipelotrichaceae</taxon>
        <taxon>Erysipelothrix</taxon>
    </lineage>
</organism>
<dbReference type="AlphaFoldDB" id="A0A0X8GYL4"/>
<sequence>MKYTHDQWKEIIDGFETSGLTMKEYCRKHTVSTSRFCVLRKRMREQETPFLPVIMKAENSMKFRVNGHLIEIMDEVDPKLLSLILKAAKYD</sequence>
<proteinExistence type="predicted"/>
<protein>
    <recommendedName>
        <fullName evidence="3">Transposase</fullName>
    </recommendedName>
</protein>